<dbReference type="Pfam" id="PF13193">
    <property type="entry name" value="AMP-binding_C"/>
    <property type="match status" value="1"/>
</dbReference>
<feature type="domain" description="AMP-dependent synthetase/ligase" evidence="5">
    <location>
        <begin position="52"/>
        <end position="393"/>
    </location>
</feature>
<dbReference type="InterPro" id="IPR045851">
    <property type="entry name" value="AMP-bd_C_sf"/>
</dbReference>
<comment type="subcellular location">
    <subcellularLocation>
        <location evidence="1">Peroxisome</location>
    </subcellularLocation>
</comment>
<evidence type="ECO:0000259" key="5">
    <source>
        <dbReference type="Pfam" id="PF00501"/>
    </source>
</evidence>
<accession>A0A0C9RDP1</accession>
<dbReference type="Gene3D" id="3.30.300.30">
    <property type="match status" value="1"/>
</dbReference>
<dbReference type="InterPro" id="IPR020845">
    <property type="entry name" value="AMP-binding_CS"/>
</dbReference>
<dbReference type="EMBL" id="GBYB01014684">
    <property type="protein sequence ID" value="JAG84451.1"/>
    <property type="molecule type" value="Transcribed_RNA"/>
</dbReference>
<evidence type="ECO:0000259" key="6">
    <source>
        <dbReference type="Pfam" id="PF13193"/>
    </source>
</evidence>
<evidence type="ECO:0000256" key="2">
    <source>
        <dbReference type="ARBA" id="ARBA00006432"/>
    </source>
</evidence>
<dbReference type="RefSeq" id="XP_011299569.1">
    <property type="nucleotide sequence ID" value="XM_011301267.1"/>
</dbReference>
<evidence type="ECO:0000256" key="1">
    <source>
        <dbReference type="ARBA" id="ARBA00004275"/>
    </source>
</evidence>
<dbReference type="Gene3D" id="3.40.50.12780">
    <property type="entry name" value="N-terminal domain of ligase-like"/>
    <property type="match status" value="1"/>
</dbReference>
<dbReference type="GO" id="GO:0005777">
    <property type="term" value="C:peroxisome"/>
    <property type="evidence" value="ECO:0007669"/>
    <property type="project" value="UniProtKB-SubCell"/>
</dbReference>
<dbReference type="Pfam" id="PF00501">
    <property type="entry name" value="AMP-binding"/>
    <property type="match status" value="1"/>
</dbReference>
<dbReference type="GeneID" id="105264412"/>
<name>A0A0C9RDP1_9HYME</name>
<evidence type="ECO:0000313" key="8">
    <source>
        <dbReference type="Proteomes" id="UP000694866"/>
    </source>
</evidence>
<gene>
    <name evidence="7" type="primary">LUCI_12</name>
    <name evidence="9" type="synonym">LOC105264412</name>
    <name evidence="7" type="ORF">g.21221</name>
</gene>
<keyword evidence="8" id="KW-1185">Reference proteome</keyword>
<dbReference type="PROSITE" id="PS00455">
    <property type="entry name" value="AMP_BINDING"/>
    <property type="match status" value="1"/>
</dbReference>
<evidence type="ECO:0000313" key="7">
    <source>
        <dbReference type="EMBL" id="JAG84451.1"/>
    </source>
</evidence>
<dbReference type="AlphaFoldDB" id="A0A0C9RDP1"/>
<dbReference type="InterPro" id="IPR000873">
    <property type="entry name" value="AMP-dep_synth/lig_dom"/>
</dbReference>
<keyword evidence="4" id="KW-0576">Peroxisome</keyword>
<evidence type="ECO:0000256" key="4">
    <source>
        <dbReference type="ARBA" id="ARBA00023140"/>
    </source>
</evidence>
<reference evidence="9" key="2">
    <citation type="submission" date="2025-04" db="UniProtKB">
        <authorList>
            <consortium name="RefSeq"/>
        </authorList>
    </citation>
    <scope>IDENTIFICATION</scope>
    <source>
        <strain evidence="9">USDA-PBARC FA_bdor</strain>
        <tissue evidence="9">Whole organism</tissue>
    </source>
</reference>
<dbReference type="SUPFAM" id="SSF56801">
    <property type="entry name" value="Acetyl-CoA synthetase-like"/>
    <property type="match status" value="1"/>
</dbReference>
<dbReference type="PANTHER" id="PTHR24096:SF149">
    <property type="entry name" value="AMP-BINDING DOMAIN-CONTAINING PROTEIN-RELATED"/>
    <property type="match status" value="1"/>
</dbReference>
<reference evidence="7" key="1">
    <citation type="submission" date="2015-01" db="EMBL/GenBank/DDBJ databases">
        <title>Transcriptome Assembly of Fopius arisanus.</title>
        <authorList>
            <person name="Geib S."/>
        </authorList>
    </citation>
    <scope>NUCLEOTIDE SEQUENCE</scope>
</reference>
<dbReference type="InterPro" id="IPR025110">
    <property type="entry name" value="AMP-bd_C"/>
</dbReference>
<dbReference type="OrthoDB" id="10253869at2759"/>
<proteinExistence type="inferred from homology"/>
<dbReference type="Proteomes" id="UP000694866">
    <property type="component" value="Unplaced"/>
</dbReference>
<evidence type="ECO:0000256" key="3">
    <source>
        <dbReference type="ARBA" id="ARBA00022598"/>
    </source>
</evidence>
<keyword evidence="3 9" id="KW-0436">Ligase</keyword>
<sequence length="536" mass="59789">MEHTEKPIFKDGIWKGIVRPPIEGWQHFRSTLLERLNKYPFRVGQIDASTGQKDLYGDMADRITSCSMWLKKGNVQPGDIIGICTSNNLNAVIPLVASLLAEAIPNPWWDAVLTDDTIKHFLNLTKPKIIFSDEMKIKKIKEVVDKTGENIRIVCLGDIPGFESLNHIIENTDPDAMAKFKCEDLKDLQEAAVILYTSGTSGYPKGVLLPYSCLIAEMGPMCETPEIIFRTAGINWITGLMNALVTIGACSTTVIHPNLDEKIILEIVEKYKVKRISCLNTAHAIRLWTAKDLRDYDVSSLESIPIGGSTVPAEVDEFVQKYFKNGAANLVYGCTELGGIAIRQKWTGKPGSCGQPGANHELKVVDIDTGKILGPNEKGEFFAKYPYGMLGYFNDPDATKAAYDEEGWYSTGDFGYYDADGELFVLDRLKELIKFRMIYHIAPGVIEKVILNYPGVFEAAVLARPHVKDIEQPMAFISLRSKAKVTESDIIDHVAKNLPDHMRLRGGVKILDKLPYTNSGKISKRELRDIIKSLEE</sequence>
<feature type="domain" description="AMP-binding enzyme C-terminal" evidence="6">
    <location>
        <begin position="446"/>
        <end position="521"/>
    </location>
</feature>
<organism evidence="7">
    <name type="scientific">Fopius arisanus</name>
    <dbReference type="NCBI Taxonomy" id="64838"/>
    <lineage>
        <taxon>Eukaryota</taxon>
        <taxon>Metazoa</taxon>
        <taxon>Ecdysozoa</taxon>
        <taxon>Arthropoda</taxon>
        <taxon>Hexapoda</taxon>
        <taxon>Insecta</taxon>
        <taxon>Pterygota</taxon>
        <taxon>Neoptera</taxon>
        <taxon>Endopterygota</taxon>
        <taxon>Hymenoptera</taxon>
        <taxon>Apocrita</taxon>
        <taxon>Ichneumonoidea</taxon>
        <taxon>Braconidae</taxon>
        <taxon>Opiinae</taxon>
        <taxon>Fopius</taxon>
    </lineage>
</organism>
<dbReference type="InterPro" id="IPR042099">
    <property type="entry name" value="ANL_N_sf"/>
</dbReference>
<evidence type="ECO:0000313" key="9">
    <source>
        <dbReference type="RefSeq" id="XP_011299569.1"/>
    </source>
</evidence>
<dbReference type="KEGG" id="fas:105264412"/>
<comment type="similarity">
    <text evidence="2">Belongs to the ATP-dependent AMP-binding enzyme family.</text>
</comment>
<dbReference type="PANTHER" id="PTHR24096">
    <property type="entry name" value="LONG-CHAIN-FATTY-ACID--COA LIGASE"/>
    <property type="match status" value="1"/>
</dbReference>
<protein>
    <submittedName>
        <fullName evidence="9">4-coumarate--CoA ligase 1</fullName>
    </submittedName>
    <submittedName>
        <fullName evidence="7">LUCI_12 protein</fullName>
    </submittedName>
</protein>
<dbReference type="GO" id="GO:0016405">
    <property type="term" value="F:CoA-ligase activity"/>
    <property type="evidence" value="ECO:0007669"/>
    <property type="project" value="TreeGrafter"/>
</dbReference>
<accession>A0A9R1SY91</accession>